<feature type="compositionally biased region" description="Polar residues" evidence="4">
    <location>
        <begin position="677"/>
        <end position="694"/>
    </location>
</feature>
<evidence type="ECO:0000313" key="6">
    <source>
        <dbReference type="EMBL" id="TXT04371.1"/>
    </source>
</evidence>
<dbReference type="InterPro" id="IPR011009">
    <property type="entry name" value="Kinase-like_dom_sf"/>
</dbReference>
<feature type="region of interest" description="Disordered" evidence="4">
    <location>
        <begin position="313"/>
        <end position="349"/>
    </location>
</feature>
<comment type="caution">
    <text evidence="6">The sequence shown here is derived from an EMBL/GenBank/DDBJ whole genome shotgun (WGS) entry which is preliminary data.</text>
</comment>
<feature type="region of interest" description="Disordered" evidence="4">
    <location>
        <begin position="536"/>
        <end position="564"/>
    </location>
</feature>
<dbReference type="GO" id="GO:0035556">
    <property type="term" value="P:intracellular signal transduction"/>
    <property type="evidence" value="ECO:0007669"/>
    <property type="project" value="TreeGrafter"/>
</dbReference>
<evidence type="ECO:0000256" key="1">
    <source>
        <dbReference type="ARBA" id="ARBA00022741"/>
    </source>
</evidence>
<keyword evidence="7" id="KW-1185">Reference proteome</keyword>
<feature type="region of interest" description="Disordered" evidence="4">
    <location>
        <begin position="49"/>
        <end position="79"/>
    </location>
</feature>
<dbReference type="OrthoDB" id="4062651at2759"/>
<evidence type="ECO:0000259" key="5">
    <source>
        <dbReference type="PROSITE" id="PS50011"/>
    </source>
</evidence>
<evidence type="ECO:0000256" key="3">
    <source>
        <dbReference type="PROSITE-ProRule" id="PRU10141"/>
    </source>
</evidence>
<dbReference type="SUPFAM" id="SSF56112">
    <property type="entry name" value="Protein kinase-like (PK-like)"/>
    <property type="match status" value="1"/>
</dbReference>
<dbReference type="AlphaFoldDB" id="A0A7D8Z2F5"/>
<keyword evidence="1 3" id="KW-0547">Nucleotide-binding</keyword>
<protein>
    <recommendedName>
        <fullName evidence="5">Protein kinase domain-containing protein</fullName>
    </recommendedName>
</protein>
<gene>
    <name evidence="6" type="ORF">VHUM_04138</name>
</gene>
<dbReference type="GO" id="GO:0000226">
    <property type="term" value="P:microtubule cytoskeleton organization"/>
    <property type="evidence" value="ECO:0007669"/>
    <property type="project" value="TreeGrafter"/>
</dbReference>
<feature type="compositionally biased region" description="Basic residues" evidence="4">
    <location>
        <begin position="321"/>
        <end position="331"/>
    </location>
</feature>
<feature type="compositionally biased region" description="Low complexity" evidence="4">
    <location>
        <begin position="9"/>
        <end position="20"/>
    </location>
</feature>
<feature type="compositionally biased region" description="Low complexity" evidence="4">
    <location>
        <begin position="659"/>
        <end position="676"/>
    </location>
</feature>
<feature type="region of interest" description="Disordered" evidence="4">
    <location>
        <begin position="596"/>
        <end position="741"/>
    </location>
</feature>
<feature type="compositionally biased region" description="Basic residues" evidence="4">
    <location>
        <begin position="732"/>
        <end position="741"/>
    </location>
</feature>
<feature type="compositionally biased region" description="Polar residues" evidence="4">
    <location>
        <begin position="624"/>
        <end position="641"/>
    </location>
</feature>
<evidence type="ECO:0000313" key="7">
    <source>
        <dbReference type="Proteomes" id="UP000473826"/>
    </source>
</evidence>
<dbReference type="InterPro" id="IPR008271">
    <property type="entry name" value="Ser/Thr_kinase_AS"/>
</dbReference>
<feature type="region of interest" description="Disordered" evidence="4">
    <location>
        <begin position="1"/>
        <end position="24"/>
    </location>
</feature>
<dbReference type="PANTHER" id="PTHR24346">
    <property type="entry name" value="MAP/MICROTUBULE AFFINITY-REGULATING KINASE"/>
    <property type="match status" value="1"/>
</dbReference>
<keyword evidence="2 3" id="KW-0067">ATP-binding</keyword>
<feature type="binding site" evidence="3">
    <location>
        <position position="146"/>
    </location>
    <ligand>
        <name>ATP</name>
        <dbReference type="ChEBI" id="CHEBI:30616"/>
    </ligand>
</feature>
<dbReference type="PANTHER" id="PTHR24346:SF76">
    <property type="entry name" value="NON-SPECIFIC SERINE_THREONINE PROTEIN KINASE"/>
    <property type="match status" value="1"/>
</dbReference>
<evidence type="ECO:0000256" key="4">
    <source>
        <dbReference type="SAM" id="MobiDB-lite"/>
    </source>
</evidence>
<feature type="compositionally biased region" description="Polar residues" evidence="4">
    <location>
        <begin position="49"/>
        <end position="63"/>
    </location>
</feature>
<evidence type="ECO:0000256" key="2">
    <source>
        <dbReference type="ARBA" id="ARBA00022840"/>
    </source>
</evidence>
<name>A0A7D8Z2F5_VANHU</name>
<dbReference type="GO" id="GO:0005737">
    <property type="term" value="C:cytoplasm"/>
    <property type="evidence" value="ECO:0007669"/>
    <property type="project" value="TreeGrafter"/>
</dbReference>
<dbReference type="GO" id="GO:0005524">
    <property type="term" value="F:ATP binding"/>
    <property type="evidence" value="ECO:0007669"/>
    <property type="project" value="UniProtKB-UniRule"/>
</dbReference>
<dbReference type="Proteomes" id="UP000473826">
    <property type="component" value="Unassembled WGS sequence"/>
</dbReference>
<dbReference type="PROSITE" id="PS00107">
    <property type="entry name" value="PROTEIN_KINASE_ATP"/>
    <property type="match status" value="1"/>
</dbReference>
<organism evidence="6 7">
    <name type="scientific">Vanrija humicola</name>
    <name type="common">Yeast</name>
    <name type="synonym">Cryptococcus humicola</name>
    <dbReference type="NCBI Taxonomy" id="5417"/>
    <lineage>
        <taxon>Eukaryota</taxon>
        <taxon>Fungi</taxon>
        <taxon>Dikarya</taxon>
        <taxon>Basidiomycota</taxon>
        <taxon>Agaricomycotina</taxon>
        <taxon>Tremellomycetes</taxon>
        <taxon>Trichosporonales</taxon>
        <taxon>Trichosporonaceae</taxon>
        <taxon>Vanrija</taxon>
    </lineage>
</organism>
<dbReference type="Pfam" id="PF00069">
    <property type="entry name" value="Pkinase"/>
    <property type="match status" value="1"/>
</dbReference>
<feature type="domain" description="Protein kinase" evidence="5">
    <location>
        <begin position="117"/>
        <end position="434"/>
    </location>
</feature>
<dbReference type="GO" id="GO:0004674">
    <property type="term" value="F:protein serine/threonine kinase activity"/>
    <property type="evidence" value="ECO:0007669"/>
    <property type="project" value="TreeGrafter"/>
</dbReference>
<accession>A0A7D8Z2F5</accession>
<dbReference type="PROSITE" id="PS00108">
    <property type="entry name" value="PROTEIN_KINASE_ST"/>
    <property type="match status" value="1"/>
</dbReference>
<dbReference type="Gene3D" id="1.10.510.10">
    <property type="entry name" value="Transferase(Phosphotransferase) domain 1"/>
    <property type="match status" value="2"/>
</dbReference>
<dbReference type="SMART" id="SM00220">
    <property type="entry name" value="S_TKc"/>
    <property type="match status" value="1"/>
</dbReference>
<feature type="region of interest" description="Disordered" evidence="4">
    <location>
        <begin position="447"/>
        <end position="492"/>
    </location>
</feature>
<dbReference type="InterPro" id="IPR000719">
    <property type="entry name" value="Prot_kinase_dom"/>
</dbReference>
<dbReference type="EMBL" id="QKWK01000015">
    <property type="protein sequence ID" value="TXT04371.1"/>
    <property type="molecule type" value="Genomic_DNA"/>
</dbReference>
<dbReference type="InterPro" id="IPR017441">
    <property type="entry name" value="Protein_kinase_ATP_BS"/>
</dbReference>
<feature type="compositionally biased region" description="Basic and acidic residues" evidence="4">
    <location>
        <begin position="456"/>
        <end position="477"/>
    </location>
</feature>
<proteinExistence type="predicted"/>
<reference evidence="6 7" key="1">
    <citation type="journal article" date="2019" name="PLoS Genet.">
        <title>Convergent evolution of linked mating-type loci in basidiomycete fungi.</title>
        <authorList>
            <person name="Sun S."/>
            <person name="Coelho M.A."/>
            <person name="Heitman J."/>
            <person name="Nowrousian M."/>
        </authorList>
    </citation>
    <scope>NUCLEOTIDE SEQUENCE [LARGE SCALE GENOMIC DNA]</scope>
    <source>
        <strain evidence="6 7">CBS 4282</strain>
    </source>
</reference>
<sequence length="741" mass="80063">MAGLSSFTAAGSGLASSPSSETADAVPALPAIARHPLFAHYAQVPAPPSSVSLENPFSPVSSDGQDDDTPPSPVESALSSGAFSPASAFLSHFSSRSSIAGIERIAPDGQGARVLNYTLGKIIGRGGFSTVRQAIHVESGEIFACKIVKRDDLSDESGSVERFEDEIRIWKSMPAHNALLPLLEMHRTSFATFLVMPYLSGGSLLDVLRLEGGGENTARKWFPGVVAGVAALHEGFDGFEGSMLHGDLKLDNFIVDQNGAVKLGDFGMAQRIVPGSQPISTIPPSLSPQMHLPSHVQQRPRMSSAPTPYPVPGTQAYHEQHNHHHHHHHHGQHEPFPSASLPYAPPELLRAPPSRPTLAQDIWSTGIILHALLVGRLPFVDAFDPRLQMKILSGQYDEPTFVGQEWLEVLHGTMDRNPATRWDIKRVRESDAVVGWREVKTRLKSRSRSRARHRLSGHESGLDLGIRERSNERHQHPDGIPIPLGRRGRSRSRLTAERISHRGSSFPRVASAEFYTAEIERPNSLVDRPTSLHIVTPPADYARSRSASRNRAPGTPGSARPVLSLNTDNLLTPHLAKSGTSPDDKLVSELEGVQITRGRSAQRGGGGPAGRSPSASSLFVPDTSMVTGRPTNRSPSVGRQTNMEDVRPSRSRTRWSDVAAGSGPPSASLPSSRSGSNQRGSPGWQASTNDSTPTSRPPTLGFELEVVDEEERGRRGRSPAVGGRQPPVFARSKSRGHIQPE</sequence>
<dbReference type="PROSITE" id="PS50011">
    <property type="entry name" value="PROTEIN_KINASE_DOM"/>
    <property type="match status" value="1"/>
</dbReference>